<protein>
    <recommendedName>
        <fullName evidence="2">cellulase</fullName>
        <ecNumber evidence="2">3.2.1.4</ecNumber>
    </recommendedName>
</protein>
<dbReference type="GO" id="GO:0008810">
    <property type="term" value="F:cellulase activity"/>
    <property type="evidence" value="ECO:0007669"/>
    <property type="project" value="UniProtKB-EC"/>
</dbReference>
<name>A0A7W8A5Y5_9ACTN</name>
<dbReference type="InterPro" id="IPR001547">
    <property type="entry name" value="Glyco_hydro_5"/>
</dbReference>
<dbReference type="Pfam" id="PF22704">
    <property type="entry name" value="CBM13-like"/>
    <property type="match status" value="1"/>
</dbReference>
<evidence type="ECO:0000259" key="9">
    <source>
        <dbReference type="PROSITE" id="PS51175"/>
    </source>
</evidence>
<evidence type="ECO:0000259" key="8">
    <source>
        <dbReference type="PROSITE" id="PS50853"/>
    </source>
</evidence>
<reference evidence="10 11" key="1">
    <citation type="submission" date="2020-08" db="EMBL/GenBank/DDBJ databases">
        <title>Genomic Encyclopedia of Type Strains, Phase IV (KMG-IV): sequencing the most valuable type-strain genomes for metagenomic binning, comparative biology and taxonomic classification.</title>
        <authorList>
            <person name="Goeker M."/>
        </authorList>
    </citation>
    <scope>NUCLEOTIDE SEQUENCE [LARGE SCALE GENOMIC DNA]</scope>
    <source>
        <strain evidence="10 11">DSM 45385</strain>
    </source>
</reference>
<evidence type="ECO:0000313" key="10">
    <source>
        <dbReference type="EMBL" id="MBB5079624.1"/>
    </source>
</evidence>
<dbReference type="PANTHER" id="PTHR34142:SF1">
    <property type="entry name" value="GLYCOSIDE HYDROLASE FAMILY 5 DOMAIN-CONTAINING PROTEIN"/>
    <property type="match status" value="1"/>
</dbReference>
<organism evidence="10 11">
    <name type="scientific">Nonomuraea endophytica</name>
    <dbReference type="NCBI Taxonomy" id="714136"/>
    <lineage>
        <taxon>Bacteria</taxon>
        <taxon>Bacillati</taxon>
        <taxon>Actinomycetota</taxon>
        <taxon>Actinomycetes</taxon>
        <taxon>Streptosporangiales</taxon>
        <taxon>Streptosporangiaceae</taxon>
        <taxon>Nonomuraea</taxon>
    </lineage>
</organism>
<dbReference type="Gene3D" id="2.60.40.10">
    <property type="entry name" value="Immunoglobulins"/>
    <property type="match status" value="1"/>
</dbReference>
<feature type="domain" description="Fibronectin type-III" evidence="8">
    <location>
        <begin position="293"/>
        <end position="379"/>
    </location>
</feature>
<dbReference type="Pfam" id="PF00150">
    <property type="entry name" value="Cellulase"/>
    <property type="match status" value="1"/>
</dbReference>
<feature type="region of interest" description="Disordered" evidence="6">
    <location>
        <begin position="353"/>
        <end position="388"/>
    </location>
</feature>
<dbReference type="SUPFAM" id="SSF49265">
    <property type="entry name" value="Fibronectin type III"/>
    <property type="match status" value="1"/>
</dbReference>
<dbReference type="GO" id="GO:0000272">
    <property type="term" value="P:polysaccharide catabolic process"/>
    <property type="evidence" value="ECO:0007669"/>
    <property type="project" value="UniProtKB-KW"/>
</dbReference>
<evidence type="ECO:0000256" key="5">
    <source>
        <dbReference type="ARBA" id="ARBA00023326"/>
    </source>
</evidence>
<evidence type="ECO:0000256" key="3">
    <source>
        <dbReference type="ARBA" id="ARBA00022801"/>
    </source>
</evidence>
<dbReference type="PANTHER" id="PTHR34142">
    <property type="entry name" value="ENDO-BETA-1,4-GLUCANASE A"/>
    <property type="match status" value="1"/>
</dbReference>
<dbReference type="PROSITE" id="PS51175">
    <property type="entry name" value="CBM6"/>
    <property type="match status" value="2"/>
</dbReference>
<dbReference type="SUPFAM" id="SSF49785">
    <property type="entry name" value="Galactose-binding domain-like"/>
    <property type="match status" value="2"/>
</dbReference>
<sequence>MHRSTRLITLAAVCLALLPALPAEAAPTRLEAENATISQGAVESNHPGFSGTGFVNGDNVAGPYVEWTFNAPAAGTATLALRYANGTTANRPSDISVNGALIADDRAFNPTGAWSTWATATLTAPVVAGANTIRATASATGGNPNWDYLDAEVAATPGNDHQAEDATITQGVVESNHAGFTGTGFVNYDNVTGSAVEFTVNAAAAGNATLTFRYANGTTVNRPMSISVNGSAQTKDFPGTGAWSTWQEVQVNAALNAGANTVRASSTTANGGPNLDRLSVGVTGPPDTEKPTVPGNPRSTGTTSSSISLAWNAATDNSGTIKDYRVREGDTVVATVTGTTATVTGLAGSSTHTYTVTARDPSDNESDRSAAVTATTQPPTSGGTPVDANGQLRVCGIKLCNENGKQIQLRGMSSHGIQWHYDCLNTASLNALADDWKSDVLRISMYIQEGGYDTNPRAFTDRVHNLIEQATSRGMYAIVDWHMLNPGDPFAQNNLNKAKTFFTEIAQRHNNKKNLLYEVMNEPSGVAWSRIRDYAHQIIPVIRANDPESTILVGTRAWSSLGVSESSDETEIINNPVNATNIMYTFHFYAASHGTNYLNTLSRAADRLPMFVTEFGTQTSSGGGGNNFSRSQQYIDLMAQKKISWVNWNFSDDPLSGAVFTEGTCPGGPFTGTSRLKEAGRWIRDQVRLPDDF</sequence>
<feature type="compositionally biased region" description="Polar residues" evidence="6">
    <location>
        <begin position="372"/>
        <end position="383"/>
    </location>
</feature>
<dbReference type="InterPro" id="IPR018087">
    <property type="entry name" value="Glyco_hydro_5_CS"/>
</dbReference>
<dbReference type="SMART" id="SM00060">
    <property type="entry name" value="FN3"/>
    <property type="match status" value="1"/>
</dbReference>
<dbReference type="InterPro" id="IPR036116">
    <property type="entry name" value="FN3_sf"/>
</dbReference>
<keyword evidence="4 10" id="KW-0326">Glycosidase</keyword>
<dbReference type="CDD" id="cd04082">
    <property type="entry name" value="CBM35_pectate_lyase-like"/>
    <property type="match status" value="2"/>
</dbReference>
<gene>
    <name evidence="10" type="ORF">HNR40_005110</name>
</gene>
<feature type="domain" description="CBM6" evidence="9">
    <location>
        <begin position="159"/>
        <end position="281"/>
    </location>
</feature>
<dbReference type="Proteomes" id="UP000568380">
    <property type="component" value="Unassembled WGS sequence"/>
</dbReference>
<dbReference type="EC" id="3.2.1.4" evidence="2"/>
<evidence type="ECO:0000256" key="2">
    <source>
        <dbReference type="ARBA" id="ARBA00012601"/>
    </source>
</evidence>
<keyword evidence="5" id="KW-0624">Polysaccharide degradation</keyword>
<dbReference type="GO" id="GO:0030246">
    <property type="term" value="F:carbohydrate binding"/>
    <property type="evidence" value="ECO:0007669"/>
    <property type="project" value="InterPro"/>
</dbReference>
<feature type="region of interest" description="Disordered" evidence="6">
    <location>
        <begin position="264"/>
        <end position="305"/>
    </location>
</feature>
<dbReference type="InterPro" id="IPR008979">
    <property type="entry name" value="Galactose-bd-like_sf"/>
</dbReference>
<dbReference type="InterPro" id="IPR003961">
    <property type="entry name" value="FN3_dom"/>
</dbReference>
<dbReference type="PROSITE" id="PS00659">
    <property type="entry name" value="GLYCOSYL_HYDROL_F5"/>
    <property type="match status" value="1"/>
</dbReference>
<dbReference type="SUPFAM" id="SSF51445">
    <property type="entry name" value="(Trans)glycosidases"/>
    <property type="match status" value="1"/>
</dbReference>
<comment type="caution">
    <text evidence="10">The sequence shown here is derived from an EMBL/GenBank/DDBJ whole genome shotgun (WGS) entry which is preliminary data.</text>
</comment>
<dbReference type="InterPro" id="IPR013783">
    <property type="entry name" value="Ig-like_fold"/>
</dbReference>
<feature type="signal peptide" evidence="7">
    <location>
        <begin position="1"/>
        <end position="25"/>
    </location>
</feature>
<keyword evidence="5" id="KW-0119">Carbohydrate metabolism</keyword>
<dbReference type="PROSITE" id="PS50853">
    <property type="entry name" value="FN3"/>
    <property type="match status" value="1"/>
</dbReference>
<dbReference type="Gene3D" id="3.20.20.80">
    <property type="entry name" value="Glycosidases"/>
    <property type="match status" value="1"/>
</dbReference>
<evidence type="ECO:0000256" key="7">
    <source>
        <dbReference type="SAM" id="SignalP"/>
    </source>
</evidence>
<keyword evidence="3 10" id="KW-0378">Hydrolase</keyword>
<dbReference type="Pfam" id="PF00041">
    <property type="entry name" value="fn3"/>
    <property type="match status" value="1"/>
</dbReference>
<evidence type="ECO:0000313" key="11">
    <source>
        <dbReference type="Proteomes" id="UP000568380"/>
    </source>
</evidence>
<dbReference type="InterPro" id="IPR017853">
    <property type="entry name" value="GH"/>
</dbReference>
<keyword evidence="11" id="KW-1185">Reference proteome</keyword>
<evidence type="ECO:0000256" key="1">
    <source>
        <dbReference type="ARBA" id="ARBA00000966"/>
    </source>
</evidence>
<dbReference type="Pfam" id="PF16990">
    <property type="entry name" value="CBM_35"/>
    <property type="match status" value="1"/>
</dbReference>
<dbReference type="EMBL" id="JACHIN010000007">
    <property type="protein sequence ID" value="MBB5079624.1"/>
    <property type="molecule type" value="Genomic_DNA"/>
</dbReference>
<evidence type="ECO:0000256" key="6">
    <source>
        <dbReference type="SAM" id="MobiDB-lite"/>
    </source>
</evidence>
<dbReference type="InterPro" id="IPR005084">
    <property type="entry name" value="CBM6"/>
</dbReference>
<dbReference type="InterPro" id="IPR055240">
    <property type="entry name" value="CBM13-like"/>
</dbReference>
<comment type="catalytic activity">
    <reaction evidence="1">
        <text>Endohydrolysis of (1-&gt;4)-beta-D-glucosidic linkages in cellulose, lichenin and cereal beta-D-glucans.</text>
        <dbReference type="EC" id="3.2.1.4"/>
    </reaction>
</comment>
<feature type="chain" id="PRO_5031349270" description="cellulase" evidence="7">
    <location>
        <begin position="26"/>
        <end position="693"/>
    </location>
</feature>
<accession>A0A7W8A5Y5</accession>
<dbReference type="Gene3D" id="2.60.120.260">
    <property type="entry name" value="Galactose-binding domain-like"/>
    <property type="match status" value="2"/>
</dbReference>
<keyword evidence="7" id="KW-0732">Signal</keyword>
<dbReference type="AlphaFoldDB" id="A0A7W8A5Y5"/>
<proteinExistence type="predicted"/>
<feature type="domain" description="CBM6" evidence="9">
    <location>
        <begin position="28"/>
        <end position="152"/>
    </location>
</feature>
<dbReference type="RefSeq" id="WP_221340816.1">
    <property type="nucleotide sequence ID" value="NZ_JACHIN010000007.1"/>
</dbReference>
<evidence type="ECO:0000256" key="4">
    <source>
        <dbReference type="ARBA" id="ARBA00023295"/>
    </source>
</evidence>